<comment type="subcellular location">
    <subcellularLocation>
        <location evidence="1">Cell membrane</location>
        <topology evidence="1">Multi-pass membrane protein</topology>
    </subcellularLocation>
</comment>
<dbReference type="InterPro" id="IPR052218">
    <property type="entry name" value="Preflagellin_Peptidase"/>
</dbReference>
<evidence type="ECO:0000256" key="6">
    <source>
        <dbReference type="SAM" id="Phobius"/>
    </source>
</evidence>
<evidence type="ECO:0000256" key="4">
    <source>
        <dbReference type="ARBA" id="ARBA00022989"/>
    </source>
</evidence>
<keyword evidence="3 6" id="KW-0812">Transmembrane</keyword>
<evidence type="ECO:0000256" key="1">
    <source>
        <dbReference type="ARBA" id="ARBA00004651"/>
    </source>
</evidence>
<keyword evidence="2" id="KW-1003">Cell membrane</keyword>
<dbReference type="EMBL" id="JABWTA010000001">
    <property type="protein sequence ID" value="NVE94187.1"/>
    <property type="molecule type" value="Genomic_DNA"/>
</dbReference>
<dbReference type="RefSeq" id="WP_176272491.1">
    <property type="nucleotide sequence ID" value="NZ_JABWTA010000001.1"/>
</dbReference>
<protein>
    <submittedName>
        <fullName evidence="8">Prepilin peptidase</fullName>
    </submittedName>
</protein>
<evidence type="ECO:0000259" key="7">
    <source>
        <dbReference type="Pfam" id="PF01478"/>
    </source>
</evidence>
<feature type="transmembrane region" description="Helical" evidence="6">
    <location>
        <begin position="31"/>
        <end position="47"/>
    </location>
</feature>
<dbReference type="GO" id="GO:0004190">
    <property type="term" value="F:aspartic-type endopeptidase activity"/>
    <property type="evidence" value="ECO:0007669"/>
    <property type="project" value="InterPro"/>
</dbReference>
<dbReference type="GO" id="GO:0005886">
    <property type="term" value="C:plasma membrane"/>
    <property type="evidence" value="ECO:0007669"/>
    <property type="project" value="UniProtKB-SubCell"/>
</dbReference>
<accession>A0A850H4V2</accession>
<dbReference type="Pfam" id="PF01478">
    <property type="entry name" value="Peptidase_A24"/>
    <property type="match status" value="1"/>
</dbReference>
<evidence type="ECO:0000256" key="2">
    <source>
        <dbReference type="ARBA" id="ARBA00022475"/>
    </source>
</evidence>
<dbReference type="InterPro" id="IPR000045">
    <property type="entry name" value="Prepilin_IV_endopep_pep"/>
</dbReference>
<keyword evidence="4 6" id="KW-1133">Transmembrane helix</keyword>
<dbReference type="Gene3D" id="1.20.120.1220">
    <property type="match status" value="1"/>
</dbReference>
<evidence type="ECO:0000313" key="8">
    <source>
        <dbReference type="EMBL" id="NVE94187.1"/>
    </source>
</evidence>
<sequence length="156" mass="16855">MIAELLWPAGLTLLLAIGALSDIKDRRLPNWLSLLLLIYGLAHGFYLDQWAGLGWHGLHALIALLVGMPLFAMKWFGGGDVKFYTGAAAFFAVSDGVQMLLWVSLLGVALMLGWIVLRRLIRKAKSAPTGNHALFPYGVAIMAGAAALAWSKSPII</sequence>
<gene>
    <name evidence="8" type="ORF">HUO12_04660</name>
</gene>
<dbReference type="PANTHER" id="PTHR36506:SF1">
    <property type="entry name" value="PREFLAGELLIN PEPTIDASE"/>
    <property type="match status" value="1"/>
</dbReference>
<name>A0A850H4V2_9SPHN</name>
<keyword evidence="9" id="KW-1185">Reference proteome</keyword>
<feature type="transmembrane region" description="Helical" evidence="6">
    <location>
        <begin position="129"/>
        <end position="150"/>
    </location>
</feature>
<evidence type="ECO:0000256" key="3">
    <source>
        <dbReference type="ARBA" id="ARBA00022692"/>
    </source>
</evidence>
<feature type="transmembrane region" description="Helical" evidence="6">
    <location>
        <begin position="59"/>
        <end position="77"/>
    </location>
</feature>
<dbReference type="PANTHER" id="PTHR36506">
    <property type="entry name" value="PREFLAGELLIN PEPTIDASE"/>
    <property type="match status" value="1"/>
</dbReference>
<feature type="domain" description="Prepilin type IV endopeptidase peptidase" evidence="7">
    <location>
        <begin position="11"/>
        <end position="111"/>
    </location>
</feature>
<dbReference type="Proteomes" id="UP000546031">
    <property type="component" value="Unassembled WGS sequence"/>
</dbReference>
<organism evidence="8 9">
    <name type="scientific">Altererythrobacter lutimaris</name>
    <dbReference type="NCBI Taxonomy" id="2743979"/>
    <lineage>
        <taxon>Bacteria</taxon>
        <taxon>Pseudomonadati</taxon>
        <taxon>Pseudomonadota</taxon>
        <taxon>Alphaproteobacteria</taxon>
        <taxon>Sphingomonadales</taxon>
        <taxon>Erythrobacteraceae</taxon>
        <taxon>Altererythrobacter</taxon>
    </lineage>
</organism>
<reference evidence="8 9" key="1">
    <citation type="submission" date="2020-06" db="EMBL/GenBank/DDBJ databases">
        <title>Altererythrobacter lutimaris sp. nov., a marine bacterium isolated from a tidal flat.</title>
        <authorList>
            <person name="Kim D."/>
            <person name="Yoo Y."/>
            <person name="Kim J.-J."/>
        </authorList>
    </citation>
    <scope>NUCLEOTIDE SEQUENCE [LARGE SCALE GENOMIC DNA]</scope>
    <source>
        <strain evidence="8 9">JGD-16</strain>
    </source>
</reference>
<keyword evidence="5 6" id="KW-0472">Membrane</keyword>
<proteinExistence type="predicted"/>
<dbReference type="AlphaFoldDB" id="A0A850H4V2"/>
<feature type="transmembrane region" description="Helical" evidence="6">
    <location>
        <begin position="97"/>
        <end position="117"/>
    </location>
</feature>
<evidence type="ECO:0000256" key="5">
    <source>
        <dbReference type="ARBA" id="ARBA00023136"/>
    </source>
</evidence>
<comment type="caution">
    <text evidence="8">The sequence shown here is derived from an EMBL/GenBank/DDBJ whole genome shotgun (WGS) entry which is preliminary data.</text>
</comment>
<evidence type="ECO:0000313" key="9">
    <source>
        <dbReference type="Proteomes" id="UP000546031"/>
    </source>
</evidence>